<reference evidence="11" key="1">
    <citation type="submission" date="2020-06" db="EMBL/GenBank/DDBJ databases">
        <title>Draft genome of Bugula neritina, a colonial animal packing powerful symbionts and potential medicines.</title>
        <authorList>
            <person name="Rayko M."/>
        </authorList>
    </citation>
    <scope>NUCLEOTIDE SEQUENCE [LARGE SCALE GENOMIC DNA]</scope>
    <source>
        <strain evidence="11">Kwan_BN1</strain>
    </source>
</reference>
<proteinExistence type="inferred from homology"/>
<dbReference type="GO" id="GO:0006999">
    <property type="term" value="P:nuclear pore organization"/>
    <property type="evidence" value="ECO:0007669"/>
    <property type="project" value="TreeGrafter"/>
</dbReference>
<keyword evidence="5 9" id="KW-0653">Protein transport</keyword>
<keyword evidence="4 9" id="KW-0509">mRNA transport</keyword>
<dbReference type="FunFam" id="3.30.70.330:FF:000095">
    <property type="entry name" value="Putative Nucleoporin NUP53"/>
    <property type="match status" value="1"/>
</dbReference>
<evidence type="ECO:0000256" key="7">
    <source>
        <dbReference type="ARBA" id="ARBA00023132"/>
    </source>
</evidence>
<keyword evidence="6 9" id="KW-0811">Translocation</keyword>
<evidence type="ECO:0000256" key="1">
    <source>
        <dbReference type="ARBA" id="ARBA00004567"/>
    </source>
</evidence>
<dbReference type="OrthoDB" id="3365060at2759"/>
<dbReference type="EMBL" id="VXIV02002287">
    <property type="protein sequence ID" value="KAF6026388.1"/>
    <property type="molecule type" value="Genomic_DNA"/>
</dbReference>
<evidence type="ECO:0000256" key="8">
    <source>
        <dbReference type="ARBA" id="ARBA00023242"/>
    </source>
</evidence>
<evidence type="ECO:0000256" key="2">
    <source>
        <dbReference type="ARBA" id="ARBA00009454"/>
    </source>
</evidence>
<evidence type="ECO:0000259" key="10">
    <source>
        <dbReference type="PROSITE" id="PS51472"/>
    </source>
</evidence>
<dbReference type="InterPro" id="IPR012677">
    <property type="entry name" value="Nucleotide-bd_a/b_plait_sf"/>
</dbReference>
<comment type="caution">
    <text evidence="11">The sequence shown here is derived from an EMBL/GenBank/DDBJ whole genome shotgun (WGS) entry which is preliminary data.</text>
</comment>
<dbReference type="PANTHER" id="PTHR21527">
    <property type="entry name" value="NUCLEOPORIN NUP35"/>
    <property type="match status" value="1"/>
</dbReference>
<evidence type="ECO:0000313" key="11">
    <source>
        <dbReference type="EMBL" id="KAF6026388.1"/>
    </source>
</evidence>
<keyword evidence="8 9" id="KW-0539">Nucleus</keyword>
<evidence type="ECO:0000256" key="3">
    <source>
        <dbReference type="ARBA" id="ARBA00022448"/>
    </source>
</evidence>
<name>A0A7J7JLX8_BUGNE</name>
<dbReference type="GO" id="GO:0017056">
    <property type="term" value="F:structural constituent of nuclear pore"/>
    <property type="evidence" value="ECO:0007669"/>
    <property type="project" value="InterPro"/>
</dbReference>
<dbReference type="GO" id="GO:0044615">
    <property type="term" value="C:nuclear pore nuclear basket"/>
    <property type="evidence" value="ECO:0007669"/>
    <property type="project" value="TreeGrafter"/>
</dbReference>
<comment type="similarity">
    <text evidence="2 9">Belongs to the Nup35 family.</text>
</comment>
<dbReference type="InterPro" id="IPR035979">
    <property type="entry name" value="RBD_domain_sf"/>
</dbReference>
<evidence type="ECO:0000256" key="4">
    <source>
        <dbReference type="ARBA" id="ARBA00022816"/>
    </source>
</evidence>
<dbReference type="GO" id="GO:0005543">
    <property type="term" value="F:phospholipid binding"/>
    <property type="evidence" value="ECO:0007669"/>
    <property type="project" value="TreeGrafter"/>
</dbReference>
<dbReference type="SUPFAM" id="SSF54928">
    <property type="entry name" value="RNA-binding domain, RBD"/>
    <property type="match status" value="1"/>
</dbReference>
<dbReference type="AlphaFoldDB" id="A0A7J7JLX8"/>
<gene>
    <name evidence="11" type="ORF">EB796_015303</name>
</gene>
<dbReference type="GO" id="GO:0003676">
    <property type="term" value="F:nucleic acid binding"/>
    <property type="evidence" value="ECO:0007669"/>
    <property type="project" value="InterPro"/>
</dbReference>
<feature type="domain" description="RRM Nup35-type" evidence="10">
    <location>
        <begin position="145"/>
        <end position="225"/>
    </location>
</feature>
<dbReference type="PIRSF" id="PIRSF038119">
    <property type="entry name" value="Nucleoporin_NUP53"/>
    <property type="match status" value="1"/>
</dbReference>
<evidence type="ECO:0000256" key="5">
    <source>
        <dbReference type="ARBA" id="ARBA00022927"/>
    </source>
</evidence>
<comment type="function">
    <text evidence="9">Functions as a component of the nuclear pore complex (NPC).</text>
</comment>
<protein>
    <recommendedName>
        <fullName evidence="9">Nucleoporin NUP53</fullName>
    </recommendedName>
</protein>
<organism evidence="11 12">
    <name type="scientific">Bugula neritina</name>
    <name type="common">Brown bryozoan</name>
    <name type="synonym">Sertularia neritina</name>
    <dbReference type="NCBI Taxonomy" id="10212"/>
    <lineage>
        <taxon>Eukaryota</taxon>
        <taxon>Metazoa</taxon>
        <taxon>Spiralia</taxon>
        <taxon>Lophotrochozoa</taxon>
        <taxon>Bryozoa</taxon>
        <taxon>Gymnolaemata</taxon>
        <taxon>Cheilostomatida</taxon>
        <taxon>Flustrina</taxon>
        <taxon>Buguloidea</taxon>
        <taxon>Bugulidae</taxon>
        <taxon>Bugula</taxon>
    </lineage>
</organism>
<comment type="subcellular location">
    <subcellularLocation>
        <location evidence="1 9">Nucleus</location>
        <location evidence="1 9">Nuclear pore complex</location>
    </subcellularLocation>
</comment>
<dbReference type="InterPro" id="IPR017389">
    <property type="entry name" value="Nucleoporin_NUP53"/>
</dbReference>
<evidence type="ECO:0000313" key="12">
    <source>
        <dbReference type="Proteomes" id="UP000593567"/>
    </source>
</evidence>
<keyword evidence="7 9" id="KW-0906">Nuclear pore complex</keyword>
<dbReference type="Proteomes" id="UP000593567">
    <property type="component" value="Unassembled WGS sequence"/>
</dbReference>
<evidence type="ECO:0000256" key="6">
    <source>
        <dbReference type="ARBA" id="ARBA00023010"/>
    </source>
</evidence>
<keyword evidence="3 9" id="KW-0813">Transport</keyword>
<dbReference type="PANTHER" id="PTHR21527:SF6">
    <property type="entry name" value="NUCLEOPORIN NUP35"/>
    <property type="match status" value="1"/>
</dbReference>
<dbReference type="Pfam" id="PF05172">
    <property type="entry name" value="RRM_Nup35"/>
    <property type="match status" value="1"/>
</dbReference>
<keyword evidence="12" id="KW-1185">Reference proteome</keyword>
<accession>A0A7J7JLX8</accession>
<evidence type="ECO:0000256" key="9">
    <source>
        <dbReference type="PIRNR" id="PIRNR038119"/>
    </source>
</evidence>
<dbReference type="GO" id="GO:0044613">
    <property type="term" value="C:nuclear pore central transport channel"/>
    <property type="evidence" value="ECO:0007669"/>
    <property type="project" value="TreeGrafter"/>
</dbReference>
<dbReference type="PROSITE" id="PS51472">
    <property type="entry name" value="RRM_NUP35"/>
    <property type="match status" value="1"/>
</dbReference>
<dbReference type="GO" id="GO:0051028">
    <property type="term" value="P:mRNA transport"/>
    <property type="evidence" value="ECO:0007669"/>
    <property type="project" value="UniProtKB-UniRule"/>
</dbReference>
<dbReference type="GO" id="GO:0006607">
    <property type="term" value="P:NLS-bearing protein import into nucleus"/>
    <property type="evidence" value="ECO:0007669"/>
    <property type="project" value="TreeGrafter"/>
</dbReference>
<dbReference type="GO" id="GO:0031965">
    <property type="term" value="C:nuclear membrane"/>
    <property type="evidence" value="ECO:0007669"/>
    <property type="project" value="InterPro"/>
</dbReference>
<dbReference type="InterPro" id="IPR007846">
    <property type="entry name" value="RRM_NUP35_dom"/>
</dbReference>
<sequence length="312" mass="34177">MWPSASTGFGSANHSNIHLPHSFSSSKKFQDRLEESASHDRLKDKLSAPPVVGLLDSSLSTPSHNLHTSLLDNTESKHQLACGFSSPLLSAHQHNATQSSFSTPAVIAPSNTSLHQPMNASAALLSPPQIDPFYTQGEDLSPHDVLDETWVTVFGFAPGAVGHMLQQFNEYGTILEHKISNEGNWMHLHYKSKIAAKKALSKNGKLIGDNMMVGVRQCIDQKVMSRQGGSTTTPTVDHSQITLHSVEQTIPLKTLGSLYESTNSNSGNTPQPIRPLTKAYTSSRPPTNIPQANVKNQEDGWWKKTMEYVFGW</sequence>
<dbReference type="Gene3D" id="3.30.70.330">
    <property type="match status" value="1"/>
</dbReference>